<name>A0A8S0T5Q5_OLEEU</name>
<comment type="caution">
    <text evidence="1">The sequence shown here is derived from an EMBL/GenBank/DDBJ whole genome shotgun (WGS) entry which is preliminary data.</text>
</comment>
<organism evidence="1 2">
    <name type="scientific">Olea europaea subsp. europaea</name>
    <dbReference type="NCBI Taxonomy" id="158383"/>
    <lineage>
        <taxon>Eukaryota</taxon>
        <taxon>Viridiplantae</taxon>
        <taxon>Streptophyta</taxon>
        <taxon>Embryophyta</taxon>
        <taxon>Tracheophyta</taxon>
        <taxon>Spermatophyta</taxon>
        <taxon>Magnoliopsida</taxon>
        <taxon>eudicotyledons</taxon>
        <taxon>Gunneridae</taxon>
        <taxon>Pentapetalae</taxon>
        <taxon>asterids</taxon>
        <taxon>lamiids</taxon>
        <taxon>Lamiales</taxon>
        <taxon>Oleaceae</taxon>
        <taxon>Oleeae</taxon>
        <taxon>Olea</taxon>
    </lineage>
</organism>
<dbReference type="Gramene" id="OE9A085050T1">
    <property type="protein sequence ID" value="OE9A085050C1"/>
    <property type="gene ID" value="OE9A085050"/>
</dbReference>
<keyword evidence="2" id="KW-1185">Reference proteome</keyword>
<protein>
    <submittedName>
        <fullName evidence="1">Uncharacterized protein</fullName>
    </submittedName>
</protein>
<evidence type="ECO:0000313" key="1">
    <source>
        <dbReference type="EMBL" id="CAA3000201.1"/>
    </source>
</evidence>
<accession>A0A8S0T5Q5</accession>
<evidence type="ECO:0000313" key="2">
    <source>
        <dbReference type="Proteomes" id="UP000594638"/>
    </source>
</evidence>
<sequence>MLGQKLKRHEEIGNRAIVLRLLKHPRDDGSDEEGSSRLGYQLLGRGVRWAKLDIEASVGEAHDGDKDRVVGMDYAEAVIMADVEVDH</sequence>
<dbReference type="Proteomes" id="UP000594638">
    <property type="component" value="Unassembled WGS sequence"/>
</dbReference>
<dbReference type="AlphaFoldDB" id="A0A8S0T5Q5"/>
<gene>
    <name evidence="1" type="ORF">OLEA9_A085050</name>
</gene>
<proteinExistence type="predicted"/>
<reference evidence="1 2" key="1">
    <citation type="submission" date="2019-12" db="EMBL/GenBank/DDBJ databases">
        <authorList>
            <person name="Alioto T."/>
            <person name="Alioto T."/>
            <person name="Gomez Garrido J."/>
        </authorList>
    </citation>
    <scope>NUCLEOTIDE SEQUENCE [LARGE SCALE GENOMIC DNA]</scope>
</reference>
<dbReference type="EMBL" id="CACTIH010005675">
    <property type="protein sequence ID" value="CAA3000201.1"/>
    <property type="molecule type" value="Genomic_DNA"/>
</dbReference>